<organism evidence="3 4">
    <name type="scientific">Spirosoma telluris</name>
    <dbReference type="NCBI Taxonomy" id="2183553"/>
    <lineage>
        <taxon>Bacteria</taxon>
        <taxon>Pseudomonadati</taxon>
        <taxon>Bacteroidota</taxon>
        <taxon>Cytophagia</taxon>
        <taxon>Cytophagales</taxon>
        <taxon>Cytophagaceae</taxon>
        <taxon>Spirosoma</taxon>
    </lineage>
</organism>
<name>A0A327NRU9_9BACT</name>
<dbReference type="Pfam" id="PF14534">
    <property type="entry name" value="DUF4440"/>
    <property type="match status" value="1"/>
</dbReference>
<dbReference type="InterPro" id="IPR032710">
    <property type="entry name" value="NTF2-like_dom_sf"/>
</dbReference>
<dbReference type="Gene3D" id="3.10.450.50">
    <property type="match status" value="1"/>
</dbReference>
<dbReference type="EMBL" id="QLII01000001">
    <property type="protein sequence ID" value="RAI77169.1"/>
    <property type="molecule type" value="Genomic_DNA"/>
</dbReference>
<dbReference type="NCBIfam" id="TIGR02246">
    <property type="entry name" value="SgcJ/EcaC family oxidoreductase"/>
    <property type="match status" value="1"/>
</dbReference>
<feature type="chain" id="PRO_5016270663" description="DUF4440 domain-containing protein" evidence="1">
    <location>
        <begin position="23"/>
        <end position="161"/>
    </location>
</feature>
<gene>
    <name evidence="3" type="ORF">HMF3257_28665</name>
</gene>
<evidence type="ECO:0000259" key="2">
    <source>
        <dbReference type="Pfam" id="PF14534"/>
    </source>
</evidence>
<dbReference type="InterPro" id="IPR027843">
    <property type="entry name" value="DUF4440"/>
</dbReference>
<evidence type="ECO:0000313" key="4">
    <source>
        <dbReference type="Proteomes" id="UP000249016"/>
    </source>
</evidence>
<proteinExistence type="predicted"/>
<sequence length="161" mass="17814">MLIKRSSLLLMLSLSLASLAQAQTSDETAVKSLIDRFNAAFNAHDTKAFAATFTQDADFTNWVGQSAHGRAEIESFHLPIFTIVYKNGVQILKATKVRFIRPDVASVDVQTEVTGGKTFDAKEVAVVKFLLNWTATKESDGQWLIKVMHNTRLLDEGIPCL</sequence>
<evidence type="ECO:0000256" key="1">
    <source>
        <dbReference type="SAM" id="SignalP"/>
    </source>
</evidence>
<keyword evidence="4" id="KW-1185">Reference proteome</keyword>
<dbReference type="Proteomes" id="UP000249016">
    <property type="component" value="Unassembled WGS sequence"/>
</dbReference>
<reference evidence="3 4" key="1">
    <citation type="submission" date="2018-06" db="EMBL/GenBank/DDBJ databases">
        <title>Spirosoma sp. HMF3257 Genome sequencing and assembly.</title>
        <authorList>
            <person name="Kang H."/>
            <person name="Cha I."/>
            <person name="Kim H."/>
            <person name="Kang J."/>
            <person name="Joh K."/>
        </authorList>
    </citation>
    <scope>NUCLEOTIDE SEQUENCE [LARGE SCALE GENOMIC DNA]</scope>
    <source>
        <strain evidence="3 4">HMF3257</strain>
    </source>
</reference>
<keyword evidence="1" id="KW-0732">Signal</keyword>
<comment type="caution">
    <text evidence="3">The sequence shown here is derived from an EMBL/GenBank/DDBJ whole genome shotgun (WGS) entry which is preliminary data.</text>
</comment>
<dbReference type="RefSeq" id="WP_111347455.1">
    <property type="nucleotide sequence ID" value="NZ_QLII01000001.1"/>
</dbReference>
<evidence type="ECO:0000313" key="3">
    <source>
        <dbReference type="EMBL" id="RAI77169.1"/>
    </source>
</evidence>
<accession>A0A327NRU9</accession>
<dbReference type="AlphaFoldDB" id="A0A327NRU9"/>
<dbReference type="SUPFAM" id="SSF54427">
    <property type="entry name" value="NTF2-like"/>
    <property type="match status" value="1"/>
</dbReference>
<feature type="domain" description="DUF4440" evidence="2">
    <location>
        <begin position="30"/>
        <end position="145"/>
    </location>
</feature>
<protein>
    <recommendedName>
        <fullName evidence="2">DUF4440 domain-containing protein</fullName>
    </recommendedName>
</protein>
<feature type="signal peptide" evidence="1">
    <location>
        <begin position="1"/>
        <end position="22"/>
    </location>
</feature>
<dbReference type="InterPro" id="IPR011944">
    <property type="entry name" value="Steroid_delta5-4_isomerase"/>
</dbReference>
<dbReference type="OrthoDB" id="979496at2"/>